<keyword evidence="1" id="KW-0064">Aspartyl protease</keyword>
<feature type="region of interest" description="Disordered" evidence="2">
    <location>
        <begin position="213"/>
        <end position="250"/>
    </location>
</feature>
<dbReference type="GO" id="GO:0008270">
    <property type="term" value="F:zinc ion binding"/>
    <property type="evidence" value="ECO:0007669"/>
    <property type="project" value="InterPro"/>
</dbReference>
<dbReference type="InterPro" id="IPR054722">
    <property type="entry name" value="PolX-like_BBD"/>
</dbReference>
<organism evidence="6 7">
    <name type="scientific">Cuscuta epithymum</name>
    <dbReference type="NCBI Taxonomy" id="186058"/>
    <lineage>
        <taxon>Eukaryota</taxon>
        <taxon>Viridiplantae</taxon>
        <taxon>Streptophyta</taxon>
        <taxon>Embryophyta</taxon>
        <taxon>Tracheophyta</taxon>
        <taxon>Spermatophyta</taxon>
        <taxon>Magnoliopsida</taxon>
        <taxon>eudicotyledons</taxon>
        <taxon>Gunneridae</taxon>
        <taxon>Pentapetalae</taxon>
        <taxon>asterids</taxon>
        <taxon>lamiids</taxon>
        <taxon>Solanales</taxon>
        <taxon>Convolvulaceae</taxon>
        <taxon>Cuscuteae</taxon>
        <taxon>Cuscuta</taxon>
        <taxon>Cuscuta subgen. Cuscuta</taxon>
    </lineage>
</organism>
<proteinExistence type="predicted"/>
<accession>A0AAV0EDG6</accession>
<dbReference type="GO" id="GO:0004190">
    <property type="term" value="F:aspartic-type endopeptidase activity"/>
    <property type="evidence" value="ECO:0007669"/>
    <property type="project" value="UniProtKB-KW"/>
</dbReference>
<dbReference type="SUPFAM" id="SSF57756">
    <property type="entry name" value="Retrovirus zinc finger-like domains"/>
    <property type="match status" value="1"/>
</dbReference>
<keyword evidence="7" id="KW-1185">Reference proteome</keyword>
<feature type="compositionally biased region" description="Basic and acidic residues" evidence="2">
    <location>
        <begin position="227"/>
        <end position="236"/>
    </location>
</feature>
<dbReference type="PANTHER" id="PTHR11439">
    <property type="entry name" value="GAG-POL-RELATED RETROTRANSPOSON"/>
    <property type="match status" value="1"/>
</dbReference>
<dbReference type="Pfam" id="PF13976">
    <property type="entry name" value="gag_pre-integrs"/>
    <property type="match status" value="1"/>
</dbReference>
<evidence type="ECO:0008006" key="8">
    <source>
        <dbReference type="Google" id="ProtNLM"/>
    </source>
</evidence>
<dbReference type="Proteomes" id="UP001152523">
    <property type="component" value="Unassembled WGS sequence"/>
</dbReference>
<dbReference type="InterPro" id="IPR025724">
    <property type="entry name" value="GAG-pre-integrase_dom"/>
</dbReference>
<feature type="domain" description="Retrovirus-related Pol polyprotein from transposon TNT 1-94-like beta-barrel" evidence="5">
    <location>
        <begin position="329"/>
        <end position="408"/>
    </location>
</feature>
<dbReference type="Pfam" id="PF22936">
    <property type="entry name" value="Pol_BBD"/>
    <property type="match status" value="1"/>
</dbReference>
<keyword evidence="1" id="KW-0378">Hydrolase</keyword>
<dbReference type="CDD" id="cd09272">
    <property type="entry name" value="RNase_HI_RT_Ty1"/>
    <property type="match status" value="1"/>
</dbReference>
<dbReference type="InterPro" id="IPR013103">
    <property type="entry name" value="RVT_2"/>
</dbReference>
<evidence type="ECO:0000259" key="3">
    <source>
        <dbReference type="Pfam" id="PF07727"/>
    </source>
</evidence>
<evidence type="ECO:0000259" key="4">
    <source>
        <dbReference type="Pfam" id="PF13976"/>
    </source>
</evidence>
<dbReference type="EMBL" id="CAMAPF010000922">
    <property type="protein sequence ID" value="CAH9121924.1"/>
    <property type="molecule type" value="Genomic_DNA"/>
</dbReference>
<dbReference type="SUPFAM" id="SSF56672">
    <property type="entry name" value="DNA/RNA polymerases"/>
    <property type="match status" value="1"/>
</dbReference>
<dbReference type="AlphaFoldDB" id="A0AAV0EDG6"/>
<name>A0AAV0EDG6_9ASTE</name>
<evidence type="ECO:0000259" key="5">
    <source>
        <dbReference type="Pfam" id="PF22936"/>
    </source>
</evidence>
<reference evidence="6" key="1">
    <citation type="submission" date="2022-07" db="EMBL/GenBank/DDBJ databases">
        <authorList>
            <person name="Macas J."/>
            <person name="Novak P."/>
            <person name="Neumann P."/>
        </authorList>
    </citation>
    <scope>NUCLEOTIDE SEQUENCE</scope>
</reference>
<dbReference type="InterPro" id="IPR036875">
    <property type="entry name" value="Znf_CCHC_sf"/>
</dbReference>
<dbReference type="Pfam" id="PF14223">
    <property type="entry name" value="Retrotran_gag_2"/>
    <property type="match status" value="1"/>
</dbReference>
<dbReference type="GO" id="GO:0003676">
    <property type="term" value="F:nucleic acid binding"/>
    <property type="evidence" value="ECO:0007669"/>
    <property type="project" value="InterPro"/>
</dbReference>
<dbReference type="Pfam" id="PF07727">
    <property type="entry name" value="RVT_2"/>
    <property type="match status" value="1"/>
</dbReference>
<gene>
    <name evidence="6" type="ORF">CEPIT_LOCUS24082</name>
</gene>
<dbReference type="InterPro" id="IPR043502">
    <property type="entry name" value="DNA/RNA_pol_sf"/>
</dbReference>
<evidence type="ECO:0000313" key="7">
    <source>
        <dbReference type="Proteomes" id="UP001152523"/>
    </source>
</evidence>
<feature type="domain" description="Reverse transcriptase Ty1/copia-type" evidence="3">
    <location>
        <begin position="535"/>
        <end position="668"/>
    </location>
</feature>
<evidence type="ECO:0000256" key="1">
    <source>
        <dbReference type="ARBA" id="ARBA00022750"/>
    </source>
</evidence>
<feature type="domain" description="GAG-pre-integrase" evidence="4">
    <location>
        <begin position="444"/>
        <end position="501"/>
    </location>
</feature>
<evidence type="ECO:0000256" key="2">
    <source>
        <dbReference type="SAM" id="MobiDB-lite"/>
    </source>
</evidence>
<evidence type="ECO:0000313" key="6">
    <source>
        <dbReference type="EMBL" id="CAH9121924.1"/>
    </source>
</evidence>
<keyword evidence="1" id="KW-0645">Protease</keyword>
<protein>
    <recommendedName>
        <fullName evidence="8">Retrovirus-related Pol polyprotein from transposon RE1</fullName>
    </recommendedName>
</protein>
<comment type="caution">
    <text evidence="6">The sequence shown here is derived from an EMBL/GenBank/DDBJ whole genome shotgun (WGS) entry which is preliminary data.</text>
</comment>
<sequence>MAESKGFIIAPPIFAGQNYNIWAVKMEAFLRAHDLWDVVETDVDPEPLRANPTIAQMKQHSDAVSKKFKAVSYLHAALSEDMFVRIMTNKTAKRIWEKLAQEFQGDARAKGMQILNLRRQLETLKMRDNELVKDFSGRVLKVVTQMRLLGEDVTDKRVVDKVMCSVPEKFEHKISSLEDSKDMSTFSLAELVGALQAVEDRQIMRNEGSAEGALLAQSKGKQPRQVSFDEKKDRKFQPGNSSKTRGKRATYPPCPHCKRTNHSADYCWVRPGVQCKQCKKFGHVQKICKFRNDQQQAQNAEEQEEAEENLFMASTVQRGLVNHPKSDSWLIDSGCTNHMSPDLSIFKFLDENYHSRVKVGNGEFLTVKGRGTAAIKTSSGTKVLQDVLYVPNIAQNLISVGQLVDAGFSLAFHDNICDISDKSGVVVMTIKMHDRSFPLELKNGDHVAYPSAVSKSKLLHSRLGHCSYTTMSQMHKHSMVENMPSVVSEDGVCCVCEKGKSSKSSFNKDGVKRAKDKLELIHSDICGPMSVESLNESKVYKLNKALYGLKQAPRSWYDRLDACLIEMEFEKSKNEATLYVKELNQDILIVSVYVEDLLITGSSIKMIDQFKSEMKKKFDMSDLGLMSYFLGLEVVQMDCGILIHQRKFANEVLKKFAMSECKPIGTPLATGQKFFKEDGTEKIDSKIYRSLMGSLLYLTASRPDLVFSVNLLSRFMHSPSEQHFKAAKRILRYVQGTADYGVFYGKNPVNLIGFTDSDLAGSDEESRSVFGYCFSLGSGMISWKSKKQSVVAQSTAEAEYIAASKGGNQAVWLRKILVDLKLEQKNATVMFCDSKAAIAIIKNPVLHDRTKHFKIKFHSVRQLQNEGDIDLQFCSSEEQIADILTKILPKHRFDVLCERLGMRRLSSMGEC</sequence>
<dbReference type="PANTHER" id="PTHR11439:SF502">
    <property type="entry name" value="SECRETED RXLR EFFECTOR PROTEIN 161-LIKE"/>
    <property type="match status" value="1"/>
</dbReference>